<evidence type="ECO:0000313" key="2">
    <source>
        <dbReference type="EMBL" id="VDK69947.1"/>
    </source>
</evidence>
<evidence type="ECO:0000256" key="1">
    <source>
        <dbReference type="SAM" id="MobiDB-lite"/>
    </source>
</evidence>
<dbReference type="AlphaFoldDB" id="A0A3P6SCP6"/>
<dbReference type="OrthoDB" id="5872378at2759"/>
<proteinExistence type="predicted"/>
<feature type="region of interest" description="Disordered" evidence="1">
    <location>
        <begin position="288"/>
        <end position="308"/>
    </location>
</feature>
<keyword evidence="3" id="KW-1185">Reference proteome</keyword>
<dbReference type="EMBL" id="UYRV01021617">
    <property type="protein sequence ID" value="VDK69947.1"/>
    <property type="molecule type" value="Genomic_DNA"/>
</dbReference>
<evidence type="ECO:0000313" key="3">
    <source>
        <dbReference type="Proteomes" id="UP000271889"/>
    </source>
</evidence>
<protein>
    <recommendedName>
        <fullName evidence="4">Retrotransposon gag domain-containing protein</fullName>
    </recommendedName>
</protein>
<sequence>MGPPHTRSRTQSSDSRAVAPISFEDLCEFSSKVTSTLVDVADDATIKGHQAKELRNATAQAISDAWKDSRSATAALAKQVNESNSSLLQGLNDSFSAVGQRIDGIPQVLPCMPEASLPRIPYFSGANGGDLTPFSVWLRRFEDIQNLRPAPLSQKLKAYHLIAYLEGAAREKVDELTEEQRQDYDTVVAHLRKYYEGPHLRNMARRALSIAKQELGESAAAFADRIFKLVRAATPDQDISMQQQRVLEEFTARLRPRTRFQVELNNPTTLQQALDVAQMVEQIAETTPLDHSYSSGEKYKQITQTRFR</sequence>
<reference evidence="2 3" key="1">
    <citation type="submission" date="2018-11" db="EMBL/GenBank/DDBJ databases">
        <authorList>
            <consortium name="Pathogen Informatics"/>
        </authorList>
    </citation>
    <scope>NUCLEOTIDE SEQUENCE [LARGE SCALE GENOMIC DNA]</scope>
</reference>
<organism evidence="2 3">
    <name type="scientific">Cylicostephanus goldi</name>
    <name type="common">Nematode worm</name>
    <dbReference type="NCBI Taxonomy" id="71465"/>
    <lineage>
        <taxon>Eukaryota</taxon>
        <taxon>Metazoa</taxon>
        <taxon>Ecdysozoa</taxon>
        <taxon>Nematoda</taxon>
        <taxon>Chromadorea</taxon>
        <taxon>Rhabditida</taxon>
        <taxon>Rhabditina</taxon>
        <taxon>Rhabditomorpha</taxon>
        <taxon>Strongyloidea</taxon>
        <taxon>Strongylidae</taxon>
        <taxon>Cylicostephanus</taxon>
    </lineage>
</organism>
<evidence type="ECO:0008006" key="4">
    <source>
        <dbReference type="Google" id="ProtNLM"/>
    </source>
</evidence>
<name>A0A3P6SCP6_CYLGO</name>
<gene>
    <name evidence="2" type="ORF">CGOC_LOCUS6568</name>
</gene>
<dbReference type="Proteomes" id="UP000271889">
    <property type="component" value="Unassembled WGS sequence"/>
</dbReference>
<accession>A0A3P6SCP6</accession>